<dbReference type="Pfam" id="PF03466">
    <property type="entry name" value="LysR_substrate"/>
    <property type="match status" value="1"/>
</dbReference>
<evidence type="ECO:0000313" key="8">
    <source>
        <dbReference type="Proteomes" id="UP000824334"/>
    </source>
</evidence>
<proteinExistence type="inferred from homology"/>
<keyword evidence="8" id="KW-1185">Reference proteome</keyword>
<comment type="similarity">
    <text evidence="1">Belongs to the LysR transcriptional regulatory family.</text>
</comment>
<dbReference type="CDD" id="cd08417">
    <property type="entry name" value="PBP2_Nitroaromatics_like"/>
    <property type="match status" value="1"/>
</dbReference>
<keyword evidence="2" id="KW-0805">Transcription regulation</keyword>
<dbReference type="Pfam" id="PF00126">
    <property type="entry name" value="HTH_1"/>
    <property type="match status" value="1"/>
</dbReference>
<organism evidence="7 8">
    <name type="scientific">Brevundimonas nasdae</name>
    <dbReference type="NCBI Taxonomy" id="172043"/>
    <lineage>
        <taxon>Bacteria</taxon>
        <taxon>Pseudomonadati</taxon>
        <taxon>Pseudomonadota</taxon>
        <taxon>Alphaproteobacteria</taxon>
        <taxon>Caulobacterales</taxon>
        <taxon>Caulobacteraceae</taxon>
        <taxon>Brevundimonas</taxon>
    </lineage>
</organism>
<protein>
    <submittedName>
        <fullName evidence="7">LysR family transcriptional regulator</fullName>
    </submittedName>
</protein>
<evidence type="ECO:0000259" key="6">
    <source>
        <dbReference type="PROSITE" id="PS50931"/>
    </source>
</evidence>
<accession>A0ABX8TIM7</accession>
<evidence type="ECO:0000256" key="3">
    <source>
        <dbReference type="ARBA" id="ARBA00023125"/>
    </source>
</evidence>
<dbReference type="InterPro" id="IPR000847">
    <property type="entry name" value="LysR_HTH_N"/>
</dbReference>
<dbReference type="PROSITE" id="PS50931">
    <property type="entry name" value="HTH_LYSR"/>
    <property type="match status" value="1"/>
</dbReference>
<feature type="domain" description="HTH lysR-type" evidence="6">
    <location>
        <begin position="9"/>
        <end position="66"/>
    </location>
</feature>
<dbReference type="InterPro" id="IPR050389">
    <property type="entry name" value="LysR-type_TF"/>
</dbReference>
<feature type="region of interest" description="Disordered" evidence="5">
    <location>
        <begin position="313"/>
        <end position="335"/>
    </location>
</feature>
<name>A0ABX8TIM7_9CAUL</name>
<reference evidence="7 8" key="1">
    <citation type="submission" date="2021-07" db="EMBL/GenBank/DDBJ databases">
        <title>Isolation and characterization of bacteria from a gold mining with a capacity of golden bioaccumulation.</title>
        <authorList>
            <person name="Yang X.J."/>
        </authorList>
    </citation>
    <scope>NUCLEOTIDE SEQUENCE [LARGE SCALE GENOMIC DNA]</scope>
    <source>
        <strain evidence="7 8">Au29</strain>
    </source>
</reference>
<dbReference type="Proteomes" id="UP000824334">
    <property type="component" value="Chromosome"/>
</dbReference>
<dbReference type="EMBL" id="CP080034">
    <property type="protein sequence ID" value="QYC11041.1"/>
    <property type="molecule type" value="Genomic_DNA"/>
</dbReference>
<dbReference type="PANTHER" id="PTHR30118:SF15">
    <property type="entry name" value="TRANSCRIPTIONAL REGULATORY PROTEIN"/>
    <property type="match status" value="1"/>
</dbReference>
<evidence type="ECO:0000256" key="1">
    <source>
        <dbReference type="ARBA" id="ARBA00009437"/>
    </source>
</evidence>
<evidence type="ECO:0000256" key="5">
    <source>
        <dbReference type="SAM" id="MobiDB-lite"/>
    </source>
</evidence>
<evidence type="ECO:0000313" key="7">
    <source>
        <dbReference type="EMBL" id="QYC11041.1"/>
    </source>
</evidence>
<dbReference type="InterPro" id="IPR037402">
    <property type="entry name" value="YidZ_PBP2"/>
</dbReference>
<dbReference type="PANTHER" id="PTHR30118">
    <property type="entry name" value="HTH-TYPE TRANSCRIPTIONAL REGULATOR LEUO-RELATED"/>
    <property type="match status" value="1"/>
</dbReference>
<evidence type="ECO:0000256" key="4">
    <source>
        <dbReference type="ARBA" id="ARBA00023163"/>
    </source>
</evidence>
<gene>
    <name evidence="7" type="ORF">KWG56_03250</name>
</gene>
<keyword evidence="4" id="KW-0804">Transcription</keyword>
<sequence>MVGRLPQHTDFTLLHHLLVLIEMRSVSRAAERLGIGQPAMSRILARLRDQFADALLVRGPRGMTLTPRAEALSGPLRNWLRDGENLLREPELNLQQVRRSFHLASTDYGALTVLAPTLAQIEREALGIGLTVEPLSDASVRRLEEGQLDLLLTGWDPQGTGLQSRWLFQEDYLGLARADHPVHGNRPSADDLLRWPHVATSIGEGFGDWITDERPDMADRRVLCRSESFSLTPYLLAEGQAVAILPRRAARRFASAHGLRTFAVPLGLKPFDYYLSWHERSQDDPATHWMVATLAAAFEDGDGTGDVQETEAVCSGDGRRDGHSAAARTSAAPIT</sequence>
<dbReference type="InterPro" id="IPR005119">
    <property type="entry name" value="LysR_subst-bd"/>
</dbReference>
<keyword evidence="3" id="KW-0238">DNA-binding</keyword>
<evidence type="ECO:0000256" key="2">
    <source>
        <dbReference type="ARBA" id="ARBA00023015"/>
    </source>
</evidence>